<dbReference type="Pfam" id="PF05670">
    <property type="entry name" value="NFACT-R_1"/>
    <property type="match status" value="1"/>
</dbReference>
<dbReference type="GO" id="GO:1990112">
    <property type="term" value="C:RQC complex"/>
    <property type="evidence" value="ECO:0007669"/>
    <property type="project" value="TreeGrafter"/>
</dbReference>
<feature type="domain" description="NFACT RNA-binding" evidence="1">
    <location>
        <begin position="446"/>
        <end position="547"/>
    </location>
</feature>
<dbReference type="PANTHER" id="PTHR15239">
    <property type="entry name" value="NUCLEAR EXPORT MEDIATOR FACTOR NEMF"/>
    <property type="match status" value="1"/>
</dbReference>
<protein>
    <submittedName>
        <fullName evidence="2">DUF814 domain-containing protein</fullName>
    </submittedName>
</protein>
<dbReference type="AlphaFoldDB" id="A0A8J6XTN6"/>
<dbReference type="InterPro" id="IPR051608">
    <property type="entry name" value="RQC_Subunit_NEMF"/>
</dbReference>
<proteinExistence type="predicted"/>
<dbReference type="GO" id="GO:0000049">
    <property type="term" value="F:tRNA binding"/>
    <property type="evidence" value="ECO:0007669"/>
    <property type="project" value="TreeGrafter"/>
</dbReference>
<dbReference type="EMBL" id="JACXWD010000001">
    <property type="protein sequence ID" value="MBD3866636.1"/>
    <property type="molecule type" value="Genomic_DNA"/>
</dbReference>
<evidence type="ECO:0000259" key="1">
    <source>
        <dbReference type="Pfam" id="PF05670"/>
    </source>
</evidence>
<organism evidence="2 3">
    <name type="scientific">Candidatus Polarisedimenticola svalbardensis</name>
    <dbReference type="NCBI Taxonomy" id="2886004"/>
    <lineage>
        <taxon>Bacteria</taxon>
        <taxon>Pseudomonadati</taxon>
        <taxon>Acidobacteriota</taxon>
        <taxon>Candidatus Polarisedimenticolia</taxon>
        <taxon>Candidatus Polarisedimenticolales</taxon>
        <taxon>Candidatus Polarisedimenticolaceae</taxon>
        <taxon>Candidatus Polarisedimenticola</taxon>
    </lineage>
</organism>
<dbReference type="GO" id="GO:0043023">
    <property type="term" value="F:ribosomal large subunit binding"/>
    <property type="evidence" value="ECO:0007669"/>
    <property type="project" value="TreeGrafter"/>
</dbReference>
<name>A0A8J6XTN6_9BACT</name>
<evidence type="ECO:0000313" key="2">
    <source>
        <dbReference type="EMBL" id="MBD3866636.1"/>
    </source>
</evidence>
<evidence type="ECO:0000313" key="3">
    <source>
        <dbReference type="Proteomes" id="UP000648239"/>
    </source>
</evidence>
<sequence>MDNLVLFQVVNDLHSSLSGSVLRETREEDLHRFRLLFEHPDGNRSLLISMRPDSPWIGRPAGRWPGRKRGPSRFAALLTRVLGSAVVQGVVRPGPDRVCRIDFSHQHSLVLELTMHRANIVLLGPGDVVLNSLRTPPSAAERLNPGSIYSPPGLPEHLLFPESCTAEEIDARLERSADGLRRVVFGLGRHAAREIDTESRDRGVSPGTVCRERIDQVLEGEAMTWYSGPCPSPVLLPWTPDGELPDRAGSHPAAVAGRYHEDMERVARFTNRVEGMSALLRREIRRAAALSDKIRQDMERFADPDRFRIWGEAILAGIGAARRIGGELLVPDPYHPEAELIAIPDKPGETLPGVADSYFGMHRRAVRGLAAARKREDRISARLNDLNRFLDDLVELQGGEPVEGVEAIHDLEERMQRAGFAVGMVPVGRKQRGVPQPGKARLEGVRIFPREDRYDILVGRDGKSNARLTFKLAGPEDFWLHALGVTGAHVIIRNPERKGSPPAEALQAAAAAAAWYSDARNQEQVDVQWTRRKYVRKVRKGAPGQVILKRFETIRVRPAALDAPESAT</sequence>
<gene>
    <name evidence="2" type="ORF">IFK94_00780</name>
</gene>
<dbReference type="InterPro" id="IPR008532">
    <property type="entry name" value="NFACT_RNA-bd"/>
</dbReference>
<comment type="caution">
    <text evidence="2">The sequence shown here is derived from an EMBL/GenBank/DDBJ whole genome shotgun (WGS) entry which is preliminary data.</text>
</comment>
<reference evidence="2 3" key="1">
    <citation type="submission" date="2020-08" db="EMBL/GenBank/DDBJ databases">
        <title>Acidobacteriota in marine sediments use diverse sulfur dissimilation pathways.</title>
        <authorList>
            <person name="Wasmund K."/>
        </authorList>
    </citation>
    <scope>NUCLEOTIDE SEQUENCE [LARGE SCALE GENOMIC DNA]</scope>
    <source>
        <strain evidence="2">MAG AM4</strain>
    </source>
</reference>
<dbReference type="Proteomes" id="UP000648239">
    <property type="component" value="Unassembled WGS sequence"/>
</dbReference>
<dbReference type="Gene3D" id="2.30.310.10">
    <property type="entry name" value="ibrinogen binding protein from staphylococcus aureus domain"/>
    <property type="match status" value="1"/>
</dbReference>
<dbReference type="PANTHER" id="PTHR15239:SF6">
    <property type="entry name" value="RIBOSOME QUALITY CONTROL COMPLEX SUBUNIT NEMF"/>
    <property type="match status" value="1"/>
</dbReference>
<accession>A0A8J6XTN6</accession>
<dbReference type="Pfam" id="PF05833">
    <property type="entry name" value="NFACT_N"/>
    <property type="match status" value="1"/>
</dbReference>
<dbReference type="GO" id="GO:0072344">
    <property type="term" value="P:rescue of stalled ribosome"/>
    <property type="evidence" value="ECO:0007669"/>
    <property type="project" value="TreeGrafter"/>
</dbReference>